<comment type="caution">
    <text evidence="7">The sequence shown here is derived from an EMBL/GenBank/DDBJ whole genome shotgun (WGS) entry which is preliminary data.</text>
</comment>
<organism evidence="7 8">
    <name type="scientific">Sneathiella chinensis</name>
    <dbReference type="NCBI Taxonomy" id="349750"/>
    <lineage>
        <taxon>Bacteria</taxon>
        <taxon>Pseudomonadati</taxon>
        <taxon>Pseudomonadota</taxon>
        <taxon>Alphaproteobacteria</taxon>
        <taxon>Sneathiellales</taxon>
        <taxon>Sneathiellaceae</taxon>
        <taxon>Sneathiella</taxon>
    </lineage>
</organism>
<evidence type="ECO:0000256" key="1">
    <source>
        <dbReference type="ARBA" id="ARBA00007957"/>
    </source>
</evidence>
<name>A0ABQ5UBE2_9PROT</name>
<evidence type="ECO:0000256" key="5">
    <source>
        <dbReference type="ARBA" id="ARBA00023125"/>
    </source>
</evidence>
<dbReference type="InterPro" id="IPR002481">
    <property type="entry name" value="FUR"/>
</dbReference>
<dbReference type="PANTHER" id="PTHR33202:SF6">
    <property type="entry name" value="ZINC UPTAKE REGULATION PROTEIN"/>
    <property type="match status" value="1"/>
</dbReference>
<dbReference type="PANTHER" id="PTHR33202">
    <property type="entry name" value="ZINC UPTAKE REGULATION PROTEIN"/>
    <property type="match status" value="1"/>
</dbReference>
<dbReference type="SUPFAM" id="SSF46785">
    <property type="entry name" value="Winged helix' DNA-binding domain"/>
    <property type="match status" value="1"/>
</dbReference>
<evidence type="ECO:0000256" key="6">
    <source>
        <dbReference type="ARBA" id="ARBA00023163"/>
    </source>
</evidence>
<dbReference type="InterPro" id="IPR036388">
    <property type="entry name" value="WH-like_DNA-bd_sf"/>
</dbReference>
<dbReference type="InterPro" id="IPR036390">
    <property type="entry name" value="WH_DNA-bd_sf"/>
</dbReference>
<keyword evidence="3" id="KW-0862">Zinc</keyword>
<accession>A0ABQ5UBE2</accession>
<dbReference type="Gene3D" id="1.10.10.10">
    <property type="entry name" value="Winged helix-like DNA-binding domain superfamily/Winged helix DNA-binding domain"/>
    <property type="match status" value="1"/>
</dbReference>
<reference evidence="7" key="2">
    <citation type="submission" date="2023-01" db="EMBL/GenBank/DDBJ databases">
        <title>Draft genome sequence of Sneathiella chinensis strain NBRC 103408.</title>
        <authorList>
            <person name="Sun Q."/>
            <person name="Mori K."/>
        </authorList>
    </citation>
    <scope>NUCLEOTIDE SEQUENCE</scope>
    <source>
        <strain evidence="7">NBRC 103408</strain>
    </source>
</reference>
<evidence type="ECO:0000256" key="4">
    <source>
        <dbReference type="ARBA" id="ARBA00023015"/>
    </source>
</evidence>
<dbReference type="InterPro" id="IPR043135">
    <property type="entry name" value="Fur_C"/>
</dbReference>
<dbReference type="Pfam" id="PF01475">
    <property type="entry name" value="FUR"/>
    <property type="match status" value="1"/>
</dbReference>
<dbReference type="RefSeq" id="WP_169561985.1">
    <property type="nucleotide sequence ID" value="NZ_BSNF01000010.1"/>
</dbReference>
<keyword evidence="6" id="KW-0804">Transcription</keyword>
<dbReference type="Gene3D" id="3.30.1490.190">
    <property type="match status" value="1"/>
</dbReference>
<reference evidence="7" key="1">
    <citation type="journal article" date="2014" name="Int. J. Syst. Evol. Microbiol.">
        <title>Complete genome of a new Firmicutes species belonging to the dominant human colonic microbiota ('Ruminococcus bicirculans') reveals two chromosomes and a selective capacity to utilize plant glucans.</title>
        <authorList>
            <consortium name="NISC Comparative Sequencing Program"/>
            <person name="Wegmann U."/>
            <person name="Louis P."/>
            <person name="Goesmann A."/>
            <person name="Henrissat B."/>
            <person name="Duncan S.H."/>
            <person name="Flint H.J."/>
        </authorList>
    </citation>
    <scope>NUCLEOTIDE SEQUENCE</scope>
    <source>
        <strain evidence="7">NBRC 103408</strain>
    </source>
</reference>
<comment type="similarity">
    <text evidence="1">Belongs to the Fur family.</text>
</comment>
<evidence type="ECO:0000313" key="7">
    <source>
        <dbReference type="EMBL" id="GLQ07886.1"/>
    </source>
</evidence>
<dbReference type="Proteomes" id="UP001161409">
    <property type="component" value="Unassembled WGS sequence"/>
</dbReference>
<dbReference type="EMBL" id="BSNF01000010">
    <property type="protein sequence ID" value="GLQ07886.1"/>
    <property type="molecule type" value="Genomic_DNA"/>
</dbReference>
<evidence type="ECO:0000313" key="8">
    <source>
        <dbReference type="Proteomes" id="UP001161409"/>
    </source>
</evidence>
<keyword evidence="5" id="KW-0238">DNA-binding</keyword>
<keyword evidence="4" id="KW-0805">Transcription regulation</keyword>
<keyword evidence="2" id="KW-0678">Repressor</keyword>
<evidence type="ECO:0000256" key="2">
    <source>
        <dbReference type="ARBA" id="ARBA00022491"/>
    </source>
</evidence>
<keyword evidence="8" id="KW-1185">Reference proteome</keyword>
<protein>
    <submittedName>
        <fullName evidence="7">Transcriptional repressor</fullName>
    </submittedName>
</protein>
<sequence>MHLCHEHEVCVETALATADQICEERGVRFTDIRRRVLELVWENHGSAKAYDLLERLGGEYSAKPPTVYRALEFLQENGLVHKINSLNAYVGCSHPLQHKDCFFLICSRCNEVQECCTEPVANAVWQMAAKRHFKPRHTTLEIEGQCQQCQVQN</sequence>
<evidence type="ECO:0000256" key="3">
    <source>
        <dbReference type="ARBA" id="ARBA00022833"/>
    </source>
</evidence>
<gene>
    <name evidence="7" type="ORF">GCM10007924_31080</name>
</gene>
<proteinExistence type="inferred from homology"/>